<dbReference type="PROSITE" id="PS50837">
    <property type="entry name" value="NACHT"/>
    <property type="match status" value="1"/>
</dbReference>
<dbReference type="InterPro" id="IPR044974">
    <property type="entry name" value="Disease_R_plants"/>
</dbReference>
<dbReference type="Pfam" id="PF05729">
    <property type="entry name" value="NACHT"/>
    <property type="match status" value="1"/>
</dbReference>
<sequence>MPARDFSGRIADVEDVETLAEGVPSVIDIYGAPGVGKSALAVHVAHRLLPRIWDIQLYADLGEQNGEVPTAEQILQRFLADLDPATINIPVGSKDLPQRYRSQLSGRSCLILLDNAQTAEQVAHLIPGSGNCVVLITSRVPLATLEGVSLHHLDLMSREESLILLSQVSGRDWSGAQDKELAHTLVGQCGRLPLALRIAGAILKKKRHWPLQRLVDELSDERTRLARLAEGSLDVRSSFEISYRNLPDKTARAFRLLSLLPLTRFEARHAGVFLEMSEQRALRILEELVDVQLLETTDGILFGYHDLLRLFARERCQLAQDDPGGARREHFLAIFTSDFLEAYSTRLLNSQWSESNLTNFSLRRRISDPDTLYVKQRLVGQDSLETWLDVLRKNAKVLVVGGAGTGKTVLADRICYEVAGQRDGGLFDAAFTVALRRRSDQHQSLERLIRDSVVFRHNLIMPSETLELLLDGRRTLIVFDGLDELTVSERARVRADVTAFCTAHPQTKVVVTSRPGTSTADFDTNGFVRYELALFSSSDIHRYLTRWTSVTGMPPQSTHRLLEALGQSAPSADWLSNPLLLAQLAAVYEQYGFLPRKVSDLYRSTYELLFTGRESLRGLRRSILPPQELGRLVCYLAYEFVTRPIGMGDMSSAEFLDTLSRTLHRLHPDWGAREAPELFRLLAESDYPVRQISGGFAGEGPWWALVRDPFGQYLAARCIVDRASAAGDVVTRVKRAVSASGFVEGAVYVAELLDEFEPNSSAKLKVSLQRELDEQSDSGVRESIAQILRLL</sequence>
<dbReference type="SMART" id="SM00382">
    <property type="entry name" value="AAA"/>
    <property type="match status" value="2"/>
</dbReference>
<dbReference type="InterPro" id="IPR007111">
    <property type="entry name" value="NACHT_NTPase"/>
</dbReference>
<comment type="caution">
    <text evidence="2">The sequence shown here is derived from an EMBL/GenBank/DDBJ whole genome shotgun (WGS) entry which is preliminary data.</text>
</comment>
<keyword evidence="3" id="KW-1185">Reference proteome</keyword>
<name>A0ABT5G914_9ACTN</name>
<dbReference type="RefSeq" id="WP_272179148.1">
    <property type="nucleotide sequence ID" value="NZ_JAQOSK010000033.1"/>
</dbReference>
<feature type="domain" description="NACHT" evidence="1">
    <location>
        <begin position="395"/>
        <end position="516"/>
    </location>
</feature>
<organism evidence="2 3">
    <name type="scientific">Streptomyces gilvifuscus</name>
    <dbReference type="NCBI Taxonomy" id="1550617"/>
    <lineage>
        <taxon>Bacteria</taxon>
        <taxon>Bacillati</taxon>
        <taxon>Actinomycetota</taxon>
        <taxon>Actinomycetes</taxon>
        <taxon>Kitasatosporales</taxon>
        <taxon>Streptomycetaceae</taxon>
        <taxon>Streptomyces</taxon>
    </lineage>
</organism>
<proteinExistence type="predicted"/>
<evidence type="ECO:0000259" key="1">
    <source>
        <dbReference type="PROSITE" id="PS50837"/>
    </source>
</evidence>
<dbReference type="Pfam" id="PF00931">
    <property type="entry name" value="NB-ARC"/>
    <property type="match status" value="1"/>
</dbReference>
<dbReference type="InterPro" id="IPR002182">
    <property type="entry name" value="NB-ARC"/>
</dbReference>
<dbReference type="InterPro" id="IPR027417">
    <property type="entry name" value="P-loop_NTPase"/>
</dbReference>
<dbReference type="PANTHER" id="PTHR23155">
    <property type="entry name" value="DISEASE RESISTANCE PROTEIN RP"/>
    <property type="match status" value="1"/>
</dbReference>
<dbReference type="Gene3D" id="1.10.8.430">
    <property type="entry name" value="Helical domain of apoptotic protease-activating factors"/>
    <property type="match status" value="1"/>
</dbReference>
<dbReference type="Proteomes" id="UP001221328">
    <property type="component" value="Unassembled WGS sequence"/>
</dbReference>
<dbReference type="EMBL" id="JAQOSK010000033">
    <property type="protein sequence ID" value="MDC2961314.1"/>
    <property type="molecule type" value="Genomic_DNA"/>
</dbReference>
<dbReference type="InterPro" id="IPR003593">
    <property type="entry name" value="AAA+_ATPase"/>
</dbReference>
<dbReference type="PANTHER" id="PTHR23155:SF1221">
    <property type="entry name" value="OS11G0481150 PROTEIN"/>
    <property type="match status" value="1"/>
</dbReference>
<gene>
    <name evidence="2" type="ORF">PO587_43510</name>
</gene>
<dbReference type="InterPro" id="IPR042197">
    <property type="entry name" value="Apaf_helical"/>
</dbReference>
<evidence type="ECO:0000313" key="3">
    <source>
        <dbReference type="Proteomes" id="UP001221328"/>
    </source>
</evidence>
<evidence type="ECO:0000313" key="2">
    <source>
        <dbReference type="EMBL" id="MDC2961314.1"/>
    </source>
</evidence>
<dbReference type="Gene3D" id="3.40.50.300">
    <property type="entry name" value="P-loop containing nucleotide triphosphate hydrolases"/>
    <property type="match status" value="2"/>
</dbReference>
<dbReference type="SUPFAM" id="SSF52540">
    <property type="entry name" value="P-loop containing nucleoside triphosphate hydrolases"/>
    <property type="match status" value="2"/>
</dbReference>
<protein>
    <submittedName>
        <fullName evidence="2">NB-ARC domain-containing protein</fullName>
    </submittedName>
</protein>
<dbReference type="PRINTS" id="PR00364">
    <property type="entry name" value="DISEASERSIST"/>
</dbReference>
<accession>A0ABT5G914</accession>
<reference evidence="2 3" key="1">
    <citation type="journal article" date="2015" name="Int. J. Syst. Evol. Microbiol.">
        <title>Streptomyces gilvifuscus sp. nov., an actinomycete that produces antibacterial compounds isolated from soil.</title>
        <authorList>
            <person name="Nguyen T.M."/>
            <person name="Kim J."/>
        </authorList>
    </citation>
    <scope>NUCLEOTIDE SEQUENCE [LARGE SCALE GENOMIC DNA]</scope>
    <source>
        <strain evidence="2 3">T113</strain>
    </source>
</reference>